<evidence type="ECO:0000256" key="7">
    <source>
        <dbReference type="ARBA" id="ARBA00023242"/>
    </source>
</evidence>
<dbReference type="InterPro" id="IPR013947">
    <property type="entry name" value="Mediator_Med14"/>
</dbReference>
<organism evidence="11 12">
    <name type="scientific">Wickerhamomyces anomalus (strain ATCC 58044 / CBS 1984 / NCYC 433 / NRRL Y-366-8)</name>
    <name type="common">Yeast</name>
    <name type="synonym">Hansenula anomala</name>
    <dbReference type="NCBI Taxonomy" id="683960"/>
    <lineage>
        <taxon>Eukaryota</taxon>
        <taxon>Fungi</taxon>
        <taxon>Dikarya</taxon>
        <taxon>Ascomycota</taxon>
        <taxon>Saccharomycotina</taxon>
        <taxon>Saccharomycetes</taxon>
        <taxon>Phaffomycetales</taxon>
        <taxon>Wickerhamomycetaceae</taxon>
        <taxon>Wickerhamomyces</taxon>
    </lineage>
</organism>
<evidence type="ECO:0000256" key="1">
    <source>
        <dbReference type="ARBA" id="ARBA00004123"/>
    </source>
</evidence>
<evidence type="ECO:0000256" key="3">
    <source>
        <dbReference type="ARBA" id="ARBA00019619"/>
    </source>
</evidence>
<dbReference type="GO" id="GO:0003712">
    <property type="term" value="F:transcription coregulator activity"/>
    <property type="evidence" value="ECO:0007669"/>
    <property type="project" value="UniProtKB-UniRule"/>
</dbReference>
<evidence type="ECO:0000256" key="6">
    <source>
        <dbReference type="ARBA" id="ARBA00023163"/>
    </source>
</evidence>
<gene>
    <name evidence="11" type="ORF">WICANDRAFT_65564</name>
</gene>
<evidence type="ECO:0000256" key="2">
    <source>
        <dbReference type="ARBA" id="ARBA00007813"/>
    </source>
</evidence>
<comment type="similarity">
    <text evidence="2 9">Belongs to the Mediator complex subunit 14 family.</text>
</comment>
<feature type="domain" description="Mediator complex subunit MED14 N-terminal" evidence="10">
    <location>
        <begin position="21"/>
        <end position="202"/>
    </location>
</feature>
<evidence type="ECO:0000256" key="9">
    <source>
        <dbReference type="RuleBase" id="RU365082"/>
    </source>
</evidence>
<dbReference type="RefSeq" id="XP_019036512.1">
    <property type="nucleotide sequence ID" value="XM_019183936.1"/>
</dbReference>
<protein>
    <recommendedName>
        <fullName evidence="3 9">Mediator of RNA polymerase II transcription subunit 14</fullName>
    </recommendedName>
    <alternativeName>
        <fullName evidence="8 9">Mediator complex subunit 14</fullName>
    </alternativeName>
</protein>
<dbReference type="Proteomes" id="UP000094112">
    <property type="component" value="Unassembled WGS sequence"/>
</dbReference>
<keyword evidence="4 9" id="KW-0805">Transcription regulation</keyword>
<keyword evidence="5 9" id="KW-0010">Activator</keyword>
<comment type="subcellular location">
    <subcellularLocation>
        <location evidence="1 9">Nucleus</location>
    </subcellularLocation>
</comment>
<dbReference type="Pfam" id="PF08638">
    <property type="entry name" value="Med14"/>
    <property type="match status" value="1"/>
</dbReference>
<comment type="function">
    <text evidence="9">Component of the Mediator complex, a coactivator involved in the regulated transcription of nearly all RNA polymerase II-dependent genes. Mediator functions as a bridge to convey information from gene-specific regulatory proteins to the basal RNA polymerase II transcription machinery. Mediator is recruited to promoters by direct interactions with regulatory proteins and serves as a scaffold for the assembly of a functional preinitiation complex with RNA polymerase II and the general transcription factors.</text>
</comment>
<keyword evidence="7 9" id="KW-0539">Nucleus</keyword>
<dbReference type="PANTHER" id="PTHR12809">
    <property type="entry name" value="MEDIATOR COMPLEX SUBUNIT"/>
    <property type="match status" value="1"/>
</dbReference>
<evidence type="ECO:0000256" key="5">
    <source>
        <dbReference type="ARBA" id="ARBA00023159"/>
    </source>
</evidence>
<evidence type="ECO:0000313" key="11">
    <source>
        <dbReference type="EMBL" id="ODQ57305.1"/>
    </source>
</evidence>
<comment type="subunit">
    <text evidence="9">Component of the Mediator complex.</text>
</comment>
<evidence type="ECO:0000313" key="12">
    <source>
        <dbReference type="Proteomes" id="UP000094112"/>
    </source>
</evidence>
<dbReference type="GO" id="GO:0006357">
    <property type="term" value="P:regulation of transcription by RNA polymerase II"/>
    <property type="evidence" value="ECO:0007669"/>
    <property type="project" value="InterPro"/>
</dbReference>
<evidence type="ECO:0000256" key="8">
    <source>
        <dbReference type="ARBA" id="ARBA00032007"/>
    </source>
</evidence>
<dbReference type="EMBL" id="KV454214">
    <property type="protein sequence ID" value="ODQ57305.1"/>
    <property type="molecule type" value="Genomic_DNA"/>
</dbReference>
<keyword evidence="6 9" id="KW-0804">Transcription</keyword>
<dbReference type="STRING" id="683960.A0A1E3NW16"/>
<reference evidence="11 12" key="1">
    <citation type="journal article" date="2016" name="Proc. Natl. Acad. Sci. U.S.A.">
        <title>Comparative genomics of biotechnologically important yeasts.</title>
        <authorList>
            <person name="Riley R."/>
            <person name="Haridas S."/>
            <person name="Wolfe K.H."/>
            <person name="Lopes M.R."/>
            <person name="Hittinger C.T."/>
            <person name="Goeker M."/>
            <person name="Salamov A.A."/>
            <person name="Wisecaver J.H."/>
            <person name="Long T.M."/>
            <person name="Calvey C.H."/>
            <person name="Aerts A.L."/>
            <person name="Barry K.W."/>
            <person name="Choi C."/>
            <person name="Clum A."/>
            <person name="Coughlan A.Y."/>
            <person name="Deshpande S."/>
            <person name="Douglass A.P."/>
            <person name="Hanson S.J."/>
            <person name="Klenk H.-P."/>
            <person name="LaButti K.M."/>
            <person name="Lapidus A."/>
            <person name="Lindquist E.A."/>
            <person name="Lipzen A.M."/>
            <person name="Meier-Kolthoff J.P."/>
            <person name="Ohm R.A."/>
            <person name="Otillar R.P."/>
            <person name="Pangilinan J.L."/>
            <person name="Peng Y."/>
            <person name="Rokas A."/>
            <person name="Rosa C.A."/>
            <person name="Scheuner C."/>
            <person name="Sibirny A.A."/>
            <person name="Slot J.C."/>
            <person name="Stielow J.B."/>
            <person name="Sun H."/>
            <person name="Kurtzman C.P."/>
            <person name="Blackwell M."/>
            <person name="Grigoriev I.V."/>
            <person name="Jeffries T.W."/>
        </authorList>
    </citation>
    <scope>NUCLEOTIDE SEQUENCE [LARGE SCALE GENOMIC DNA]</scope>
    <source>
        <strain evidence="12">ATCC 58044 / CBS 1984 / NCYC 433 / NRRL Y-366-8</strain>
    </source>
</reference>
<dbReference type="GO" id="GO:0016592">
    <property type="term" value="C:mediator complex"/>
    <property type="evidence" value="ECO:0007669"/>
    <property type="project" value="UniProtKB-UniRule"/>
</dbReference>
<accession>A0A1E3NW16</accession>
<evidence type="ECO:0000256" key="4">
    <source>
        <dbReference type="ARBA" id="ARBA00023015"/>
    </source>
</evidence>
<name>A0A1E3NW16_WICAA</name>
<dbReference type="InterPro" id="IPR055122">
    <property type="entry name" value="Med14_N"/>
</dbReference>
<keyword evidence="12" id="KW-1185">Reference proteome</keyword>
<dbReference type="GO" id="GO:0070847">
    <property type="term" value="C:core mediator complex"/>
    <property type="evidence" value="ECO:0007669"/>
    <property type="project" value="TreeGrafter"/>
</dbReference>
<sequence>MESEIRSQQPPEIPHITTNIIPLSDILRKFSEFSYAELSHIIQIQPTNEAKKKKLLELIVYLRQEYVRLYVLTKWSKISAQDFSKLIDLLAWLREQTNYFTNLIWATKSINQSLLSAKLPNPDIITALEVFTEGRPTLPSHNLIESKITPQKILQTLKDLNVILSMKFALVENIPDKFLNYEIKDGRIFIYTDDYEFQVSVIDDNSPFFMIDFKFNFGDFEPSRKLLRISNDALRIGGFNELNKILTNYTNTMKLYMIHLKLNGLKNIKHIYHADKFQIVIHYWINSYVFKNSYIEIGLNKDNNIIYRWFKQAQFVETFQDIGFIDDFLNVIYYKHAVSILDQIDDITVNKSVLQINEKTGLFYFKNSTPLMNSFLKKLNTDDFKNINMNLKLLRMDHKYMEISTILSVTGWIQNDIIKLAPHEVNKLGQEKLLNYQQKENTVFLSRNLKFYTRKEWPSNWFLVLLIDTKIKSFIGNVRSIAGQWTISSLNELNIETFDYRTSKGLIDYVSKKIILHLITNELGSAVYKIIKDDTILIQTDSFISIPDTSNTLYLNFKLEPNKKNMMLKLKGKLNNSLSLEDFVIDKNGVFEVFETVEFKRFSILANIIAKLQKLSKVIGLINFLKLESLNLLNVKLDEIVFKYGSQICTLRDGFDIELPTTNPHNICLVSIKRYLHKRGIGKLFKYLQESNVLVEKLNELATQESTDKNDYDPSKLRYEVIPKNLNLFTVMYYNNYKPERQCLDLNIEMKIKNGKYCYLITFDRDSEFKSEFTMKGELYNSMKHKFKLVPLRNGIMCDESGIDQVLGYFHDKIMTKLVN</sequence>
<dbReference type="AlphaFoldDB" id="A0A1E3NW16"/>
<evidence type="ECO:0000259" key="10">
    <source>
        <dbReference type="Pfam" id="PF08638"/>
    </source>
</evidence>
<dbReference type="PANTHER" id="PTHR12809:SF2">
    <property type="entry name" value="MEDIATOR OF RNA POLYMERASE II TRANSCRIPTION SUBUNIT 14"/>
    <property type="match status" value="1"/>
</dbReference>
<dbReference type="GeneID" id="30201182"/>
<dbReference type="OrthoDB" id="205099at2759"/>
<proteinExistence type="inferred from homology"/>